<dbReference type="PANTHER" id="PTHR23082:SF0">
    <property type="entry name" value="GENERAL TRANSCRIPTION FACTOR 3C POLYPEPTIDE 3"/>
    <property type="match status" value="1"/>
</dbReference>
<feature type="region of interest" description="Disordered" evidence="1">
    <location>
        <begin position="816"/>
        <end position="913"/>
    </location>
</feature>
<feature type="compositionally biased region" description="Basic and acidic residues" evidence="1">
    <location>
        <begin position="902"/>
        <end position="913"/>
    </location>
</feature>
<keyword evidence="2" id="KW-0472">Membrane</keyword>
<keyword evidence="2" id="KW-1133">Transmembrane helix</keyword>
<feature type="region of interest" description="Disordered" evidence="1">
    <location>
        <begin position="450"/>
        <end position="473"/>
    </location>
</feature>
<evidence type="ECO:0000256" key="1">
    <source>
        <dbReference type="SAM" id="MobiDB-lite"/>
    </source>
</evidence>
<gene>
    <name evidence="3" type="ORF">PFNF135_01448</name>
</gene>
<organism evidence="3 4">
    <name type="scientific">Plasmodium falciparum NF135/5.C10</name>
    <dbReference type="NCBI Taxonomy" id="1036726"/>
    <lineage>
        <taxon>Eukaryota</taxon>
        <taxon>Sar</taxon>
        <taxon>Alveolata</taxon>
        <taxon>Apicomplexa</taxon>
        <taxon>Aconoidasida</taxon>
        <taxon>Haemosporida</taxon>
        <taxon>Plasmodiidae</taxon>
        <taxon>Plasmodium</taxon>
        <taxon>Plasmodium (Laverania)</taxon>
    </lineage>
</organism>
<name>W4IL77_PLAFA</name>
<dbReference type="Proteomes" id="UP000019114">
    <property type="component" value="Unassembled WGS sequence"/>
</dbReference>
<accession>W4IL77</accession>
<dbReference type="EMBL" id="KI926031">
    <property type="protein sequence ID" value="ETW44197.1"/>
    <property type="molecule type" value="Genomic_DNA"/>
</dbReference>
<feature type="compositionally biased region" description="Acidic residues" evidence="1">
    <location>
        <begin position="819"/>
        <end position="874"/>
    </location>
</feature>
<keyword evidence="2" id="KW-0812">Transmembrane</keyword>
<dbReference type="GO" id="GO:0006383">
    <property type="term" value="P:transcription by RNA polymerase III"/>
    <property type="evidence" value="ECO:0007669"/>
    <property type="project" value="InterPro"/>
</dbReference>
<feature type="transmembrane region" description="Helical" evidence="2">
    <location>
        <begin position="203"/>
        <end position="221"/>
    </location>
</feature>
<proteinExistence type="predicted"/>
<dbReference type="AlphaFoldDB" id="W4IL77"/>
<evidence type="ECO:0000313" key="4">
    <source>
        <dbReference type="Proteomes" id="UP000019114"/>
    </source>
</evidence>
<dbReference type="InterPro" id="IPR039340">
    <property type="entry name" value="Tfc4/TFIIIC-102/Sfc4"/>
</dbReference>
<reference evidence="3 4" key="2">
    <citation type="submission" date="2013-02" db="EMBL/GenBank/DDBJ databases">
        <title>The Genome Sequence of Plasmodium falciparum NF135/5.C10.</title>
        <authorList>
            <consortium name="The Broad Institute Genome Sequencing Platform"/>
            <consortium name="The Broad Institute Genome Sequencing Center for Infectious Disease"/>
            <person name="Neafsey D."/>
            <person name="Cheeseman I."/>
            <person name="Volkman S."/>
            <person name="Adams J."/>
            <person name="Walker B."/>
            <person name="Young S.K."/>
            <person name="Zeng Q."/>
            <person name="Gargeya S."/>
            <person name="Fitzgerald M."/>
            <person name="Haas B."/>
            <person name="Abouelleil A."/>
            <person name="Alvarado L."/>
            <person name="Arachchi H.M."/>
            <person name="Berlin A.M."/>
            <person name="Chapman S.B."/>
            <person name="Dewar J."/>
            <person name="Goldberg J."/>
            <person name="Griggs A."/>
            <person name="Gujja S."/>
            <person name="Hansen M."/>
            <person name="Howarth C."/>
            <person name="Imamovic A."/>
            <person name="Larimer J."/>
            <person name="McCowan C."/>
            <person name="Murphy C."/>
            <person name="Neiman D."/>
            <person name="Pearson M."/>
            <person name="Priest M."/>
            <person name="Roberts A."/>
            <person name="Saif S."/>
            <person name="Shea T."/>
            <person name="Sisk P."/>
            <person name="Sykes S."/>
            <person name="Wortman J."/>
            <person name="Nusbaum C."/>
            <person name="Birren B."/>
        </authorList>
    </citation>
    <scope>NUCLEOTIDE SEQUENCE [LARGE SCALE GENOMIC DNA]</scope>
    <source>
        <strain evidence="3 4">NF135/5.C10</strain>
    </source>
</reference>
<reference evidence="3 4" key="1">
    <citation type="submission" date="2013-02" db="EMBL/GenBank/DDBJ databases">
        <title>The Genome Annotation of Plasmodium falciparum NF135/5.C10.</title>
        <authorList>
            <consortium name="The Broad Institute Genome Sequencing Platform"/>
            <consortium name="The Broad Institute Genome Sequencing Center for Infectious Disease"/>
            <person name="Neafsey D."/>
            <person name="Hoffman S."/>
            <person name="Volkman S."/>
            <person name="Rosenthal P."/>
            <person name="Walker B."/>
            <person name="Young S.K."/>
            <person name="Zeng Q."/>
            <person name="Gargeya S."/>
            <person name="Fitzgerald M."/>
            <person name="Haas B."/>
            <person name="Abouelleil A."/>
            <person name="Allen A.W."/>
            <person name="Alvarado L."/>
            <person name="Arachchi H.M."/>
            <person name="Berlin A.M."/>
            <person name="Chapman S.B."/>
            <person name="Gainer-Dewar J."/>
            <person name="Goldberg J."/>
            <person name="Griggs A."/>
            <person name="Gujja S."/>
            <person name="Hansen M."/>
            <person name="Howarth C."/>
            <person name="Imamovic A."/>
            <person name="Ireland A."/>
            <person name="Larimer J."/>
            <person name="McCowan C."/>
            <person name="Murphy C."/>
            <person name="Pearson M."/>
            <person name="Poon T.W."/>
            <person name="Priest M."/>
            <person name="Roberts A."/>
            <person name="Saif S."/>
            <person name="Shea T."/>
            <person name="Sisk P."/>
            <person name="Sykes S."/>
            <person name="Wortman J."/>
            <person name="Nusbaum C."/>
            <person name="Birren B."/>
        </authorList>
    </citation>
    <scope>NUCLEOTIDE SEQUENCE [LARGE SCALE GENOMIC DNA]</scope>
    <source>
        <strain evidence="3 4">NF135/5.C10</strain>
    </source>
</reference>
<dbReference type="GO" id="GO:0000127">
    <property type="term" value="C:transcription factor TFIIIC complex"/>
    <property type="evidence" value="ECO:0007669"/>
    <property type="project" value="TreeGrafter"/>
</dbReference>
<dbReference type="PANTHER" id="PTHR23082">
    <property type="entry name" value="TRANSCRIPTION INITIATION FACTOR IIIC TFIIIC , POLYPEPTIDE 3-RELATED"/>
    <property type="match status" value="1"/>
</dbReference>
<protein>
    <submittedName>
        <fullName evidence="3">Uncharacterized protein</fullName>
    </submittedName>
</protein>
<feature type="compositionally biased region" description="Basic and acidic residues" evidence="1">
    <location>
        <begin position="459"/>
        <end position="473"/>
    </location>
</feature>
<sequence length="1154" mass="140420">MTSLKNENSTKHPNFSNIYLENEEMNNMMYSQMDNIIWFDNKINFIQVIYKLVKSYYYIENYIKAEKIILKILNNEHIEKNNIEIDLKTLYIDILYKLKKYNESINVLLSIREKKLRFICSIPKPLNNKEREILLLKILNKKNKLLLYTQHNNYILHIFYIYKQNKNYNSTNYQYDNYLLNKDINDIIQIQKNICFCYFCVKYNFVILNYIYLYNIFHILYNKQINSSSFMKNKQILWNIYKFRKYLQYLTSSFSILKKGKKVLYDWDIIHKNFQSKETKLFYKGVMIIDIKNFIYDNKKNNRNDDINRYDDINYDDINHYDDINCYDKGDVNVYQNIKENKIEEHKKKEDGEEPFPCAQKLSNASLINNNNNKDDHHINDKKNNVIIEEFYKNIYKYKCNIESEILNSKIIMKFYKFSYNFFYLLYEMERDFNRIQTYMEKENLNFRSKNNQKNNVEMNKKKNNEYDDHKRNEEAPSYGKKILMDNKMDDGDDDDDYYYYDDNYFNDKYSDKENDHDNYTHMNVHLENIEKSLINKTNTKNMQRFRRISFLLTKKRLNFFSFESYLGLYFSLLFLEECFFLISIMNLYEDSIHMLSVYLRNRKSNKMKSLTYFKSIKNEFKKYHINNNLLNLNFYFFDNVYTNNIRNEIKNEYCNLKHMNKYIDCKYYIFRINLLLNKLYISAGNYDKQIKCLNDIYIFNKKQKEEYKILKYYSDIVLTGKFCHDFLTSISKSKNKNILISFRLFLVRSIHYKKSNPFLLYLIGHICNISCMITNAVHEFTRAYTFLLKNRRENKEKLDNFRNQDVKWMKKNKHEMVNEEEDQEVDDDDDDDDNDGDDSDGDDNDGDDSDGDDNDGDDSDGDDNDGDDSDEFLYDYPYNRNIQQEKLITGRQFDDANSYDNSDKGDQGEHDDNEDRFLFADLKLSSNNNKEKDEEYINSFENICDNINFLFSLTVSYFNYSSCFRVENRESVIMTSFCLLNEYIYKRYEQKILNKKKKYKKYSLFYKIYKYIYLAEILYNLARALHHLSYYNECMKLYLTVIDLIKAADKEILWVIKRNNLNINERFIYNYVINMNKCMCFTCLNFSFRNNKSCYNKLINYFLNLNTKYSNFYLLFFDKKHLLFSASYNLSVIFRKFNRFEQAKYILNNIIWD</sequence>
<dbReference type="OrthoDB" id="9991317at2759"/>
<evidence type="ECO:0000313" key="3">
    <source>
        <dbReference type="EMBL" id="ETW44197.1"/>
    </source>
</evidence>
<evidence type="ECO:0000256" key="2">
    <source>
        <dbReference type="SAM" id="Phobius"/>
    </source>
</evidence>